<dbReference type="Gene3D" id="2.60.40.1910">
    <property type="match status" value="1"/>
</dbReference>
<dbReference type="InterPro" id="IPR045357">
    <property type="entry name" value="Aminopeptidase_N-like_N"/>
</dbReference>
<evidence type="ECO:0000256" key="6">
    <source>
        <dbReference type="ARBA" id="ARBA00022723"/>
    </source>
</evidence>
<dbReference type="Gene3D" id="1.25.50.20">
    <property type="match status" value="1"/>
</dbReference>
<dbReference type="Proteomes" id="UP000515129">
    <property type="component" value="Chromosome 18"/>
</dbReference>
<feature type="domain" description="ERAP1-like C-terminal" evidence="19">
    <location>
        <begin position="608"/>
        <end position="933"/>
    </location>
</feature>
<dbReference type="InterPro" id="IPR014782">
    <property type="entry name" value="Peptidase_M1_dom"/>
</dbReference>
<comment type="similarity">
    <text evidence="2 16">Belongs to the peptidase M1 family.</text>
</comment>
<dbReference type="Gene3D" id="1.10.390.10">
    <property type="entry name" value="Neutral Protease Domain 2"/>
    <property type="match status" value="1"/>
</dbReference>
<comment type="subcellular location">
    <subcellularLocation>
        <location evidence="1">Membrane</location>
        <topology evidence="1">Single-pass type II membrane protein</topology>
    </subcellularLocation>
</comment>
<dbReference type="SUPFAM" id="SSF55486">
    <property type="entry name" value="Metalloproteases ('zincins'), catalytic domain"/>
    <property type="match status" value="1"/>
</dbReference>
<keyword evidence="9" id="KW-0735">Signal-anchor</keyword>
<evidence type="ECO:0000256" key="17">
    <source>
        <dbReference type="SAM" id="Coils"/>
    </source>
</evidence>
<keyword evidence="10" id="KW-1133">Transmembrane helix</keyword>
<evidence type="ECO:0000256" key="14">
    <source>
        <dbReference type="PIRSR" id="PIRSR634016-3"/>
    </source>
</evidence>
<feature type="site" description="Transition state stabilizer" evidence="15">
    <location>
        <position position="476"/>
    </location>
</feature>
<feature type="domain" description="Peptidase M1 membrane alanine aminopeptidase" evidence="18">
    <location>
        <begin position="317"/>
        <end position="535"/>
    </location>
</feature>
<dbReference type="PRINTS" id="PR00756">
    <property type="entry name" value="ALADIPTASE"/>
</dbReference>
<dbReference type="GO" id="GO:0005886">
    <property type="term" value="C:plasma membrane"/>
    <property type="evidence" value="ECO:0007669"/>
    <property type="project" value="TreeGrafter"/>
</dbReference>
<dbReference type="FunFam" id="1.25.50.20:FF:000012">
    <property type="entry name" value="Aminopeptidase N"/>
    <property type="match status" value="1"/>
</dbReference>
<dbReference type="GO" id="GO:0006508">
    <property type="term" value="P:proteolysis"/>
    <property type="evidence" value="ECO:0007669"/>
    <property type="project" value="UniProtKB-KW"/>
</dbReference>
<evidence type="ECO:0000256" key="4">
    <source>
        <dbReference type="ARBA" id="ARBA00022670"/>
    </source>
</evidence>
<dbReference type="PANTHER" id="PTHR11533">
    <property type="entry name" value="PROTEASE M1 ZINC METALLOPROTEASE"/>
    <property type="match status" value="1"/>
</dbReference>
<dbReference type="FunFam" id="2.60.40.1730:FF:000013">
    <property type="entry name" value="Aminopeptidase"/>
    <property type="match status" value="1"/>
</dbReference>
<dbReference type="GO" id="GO:0042277">
    <property type="term" value="F:peptide binding"/>
    <property type="evidence" value="ECO:0007669"/>
    <property type="project" value="TreeGrafter"/>
</dbReference>
<dbReference type="GO" id="GO:0005615">
    <property type="term" value="C:extracellular space"/>
    <property type="evidence" value="ECO:0007669"/>
    <property type="project" value="TreeGrafter"/>
</dbReference>
<dbReference type="InterPro" id="IPR027268">
    <property type="entry name" value="Peptidase_M4/M1_CTD_sf"/>
</dbReference>
<keyword evidence="3 16" id="KW-0031">Aminopeptidase</keyword>
<dbReference type="OrthoDB" id="510539at2759"/>
<evidence type="ECO:0000259" key="19">
    <source>
        <dbReference type="Pfam" id="PF11838"/>
    </source>
</evidence>
<dbReference type="SUPFAM" id="SSF63737">
    <property type="entry name" value="Leukotriene A4 hydrolase N-terminal domain"/>
    <property type="match status" value="1"/>
</dbReference>
<protein>
    <recommendedName>
        <fullName evidence="16">Aminopeptidase</fullName>
        <ecNumber evidence="16">3.4.11.-</ecNumber>
    </recommendedName>
</protein>
<evidence type="ECO:0000256" key="15">
    <source>
        <dbReference type="PIRSR" id="PIRSR634016-4"/>
    </source>
</evidence>
<dbReference type="FunFam" id="1.10.390.10:FF:000016">
    <property type="entry name" value="Glutamyl aminopeptidase"/>
    <property type="match status" value="1"/>
</dbReference>
<organism evidence="21 22">
    <name type="scientific">Carassius auratus</name>
    <name type="common">Goldfish</name>
    <dbReference type="NCBI Taxonomy" id="7957"/>
    <lineage>
        <taxon>Eukaryota</taxon>
        <taxon>Metazoa</taxon>
        <taxon>Chordata</taxon>
        <taxon>Craniata</taxon>
        <taxon>Vertebrata</taxon>
        <taxon>Euteleostomi</taxon>
        <taxon>Actinopterygii</taxon>
        <taxon>Neopterygii</taxon>
        <taxon>Teleostei</taxon>
        <taxon>Ostariophysi</taxon>
        <taxon>Cypriniformes</taxon>
        <taxon>Cyprinidae</taxon>
        <taxon>Cyprininae</taxon>
        <taxon>Carassius</taxon>
    </lineage>
</organism>
<dbReference type="RefSeq" id="XP_026143310.1">
    <property type="nucleotide sequence ID" value="XM_026287525.1"/>
</dbReference>
<keyword evidence="4 16" id="KW-0645">Protease</keyword>
<accession>A0A6P6RDQ9</accession>
<reference evidence="22" key="1">
    <citation type="submission" date="2025-08" db="UniProtKB">
        <authorList>
            <consortium name="RefSeq"/>
        </authorList>
    </citation>
    <scope>IDENTIFICATION</scope>
    <source>
        <strain evidence="22">Wakin</strain>
        <tissue evidence="22">Muscle</tissue>
    </source>
</reference>
<dbReference type="GO" id="GO:0043171">
    <property type="term" value="P:peptide catabolic process"/>
    <property type="evidence" value="ECO:0007669"/>
    <property type="project" value="TreeGrafter"/>
</dbReference>
<dbReference type="EC" id="3.4.11.-" evidence="16"/>
<feature type="binding site" evidence="14">
    <location>
        <position position="389"/>
    </location>
    <ligand>
        <name>Zn(2+)</name>
        <dbReference type="ChEBI" id="CHEBI:29105"/>
        <note>catalytic</note>
    </ligand>
</feature>
<evidence type="ECO:0000256" key="11">
    <source>
        <dbReference type="ARBA" id="ARBA00023049"/>
    </source>
</evidence>
<evidence type="ECO:0000256" key="12">
    <source>
        <dbReference type="ARBA" id="ARBA00023136"/>
    </source>
</evidence>
<dbReference type="InterPro" id="IPR024571">
    <property type="entry name" value="ERAP1-like_C_dom"/>
</dbReference>
<name>A0A6P6RDQ9_CARAU</name>
<keyword evidence="11 16" id="KW-0482">Metalloprotease</keyword>
<keyword evidence="17" id="KW-0175">Coiled coil</keyword>
<dbReference type="InterPro" id="IPR050344">
    <property type="entry name" value="Peptidase_M1_aminopeptidases"/>
</dbReference>
<dbReference type="InterPro" id="IPR001930">
    <property type="entry name" value="Peptidase_M1"/>
</dbReference>
<keyword evidence="6 14" id="KW-0479">Metal-binding</keyword>
<sequence>MAKAMGLSKILAAGVGILTVSSVCGLVMMAVVYKIQIDKFPPVSPPPPIRPTVIPTDPPSSFRLPDNVIPESYKVFIQPYLYSAITNNYTNQSFAFTGNSTVRVKCMTNSKTIFLHAQDLNVTTVEVRQSDTNEKLTVNRYKIHQNESNFFEIQLEDIMSGNGTYYDIFTTFEGELFDGLEGFYVSRYTENVKAKEEEEEEEEDEYKERLLATSLLQPTNARKVFPCFDEPALKAVFQITVLHRPGTVAISNELGDPKTTEIDGEEWFETIFEETPIMSTYSLAFTVSEFESKMMSSVTKIHIHARREAFSVDRADYALEVTAKILDHYQITFGSKYPLRKIDQIALPDISVGATENWGLISYPESGLLYDKSTGSTFDQERVATLIAHGLANQWFGNLVTMRWWNDLWLNGGLTTYMSYIGVEAVGWNFRDLFVLRETQTAFQVDSLNSSHPLSSQENDIQTFSEITGLFDAITYSKGAAVLRMLAKFMTEEAFMKGIKNYLAKFEYQNTEYKDLLDCLQEETKEDVEGFMSTWIEQVGYPVITIITQTGETTQEHFLLKQKQGHDIAWQVHIRHMTDRESEKKPVTLKVKGPVKLPSFQLQDRDEWLLANIDCTGYFRVNYDEENWNNLRIQLERNHHIIPIINRGQLIDDAFNIARAHRLNITIALSLTKYLVNETEYIPWDSALKNLDHLVLMFDRSEVYGPITKYLRKLITRLYEHFEEYTINRTVPEKHTDQYNQVNAISVACSNGLAICTEMARSLFEKNKNETNKFRMHPNLKKEIYCSVIANGDEDDWEFAWEEYQKATDAAEKDKLRYALSCTKEIWLLNRYLQYTLEPSKIRKMDMVSTINYIAKNVAGQPLAWDFVRGHWSYITQEYGAGVVSLGSLLDAVTKRFSTEVELQELKQLQSEQEEKKQGIAARALEQAIERTEANIMWVKENKQMVKDWFVGEL</sequence>
<keyword evidence="13" id="KW-0325">Glycoprotein</keyword>
<dbReference type="GO" id="GO:0070006">
    <property type="term" value="F:metalloaminopeptidase activity"/>
    <property type="evidence" value="ECO:0007669"/>
    <property type="project" value="TreeGrafter"/>
</dbReference>
<keyword evidence="12" id="KW-0472">Membrane</keyword>
<evidence type="ECO:0000313" key="21">
    <source>
        <dbReference type="Proteomes" id="UP000515129"/>
    </source>
</evidence>
<evidence type="ECO:0000256" key="10">
    <source>
        <dbReference type="ARBA" id="ARBA00022989"/>
    </source>
</evidence>
<keyword evidence="8 14" id="KW-0862">Zinc</keyword>
<keyword evidence="21" id="KW-1185">Reference proteome</keyword>
<evidence type="ECO:0000256" key="3">
    <source>
        <dbReference type="ARBA" id="ARBA00022438"/>
    </source>
</evidence>
<dbReference type="KEGG" id="caua:113118397"/>
<evidence type="ECO:0000259" key="20">
    <source>
        <dbReference type="Pfam" id="PF17900"/>
    </source>
</evidence>
<comment type="cofactor">
    <cofactor evidence="14 16">
        <name>Zn(2+)</name>
        <dbReference type="ChEBI" id="CHEBI:29105"/>
    </cofactor>
    <text evidence="14 16">Binds 1 zinc ion per subunit.</text>
</comment>
<evidence type="ECO:0000256" key="16">
    <source>
        <dbReference type="RuleBase" id="RU364040"/>
    </source>
</evidence>
<dbReference type="GO" id="GO:0005737">
    <property type="term" value="C:cytoplasm"/>
    <property type="evidence" value="ECO:0007669"/>
    <property type="project" value="TreeGrafter"/>
</dbReference>
<evidence type="ECO:0000256" key="8">
    <source>
        <dbReference type="ARBA" id="ARBA00022833"/>
    </source>
</evidence>
<dbReference type="Pfam" id="PF17900">
    <property type="entry name" value="Peptidase_M1_N"/>
    <property type="match status" value="1"/>
</dbReference>
<dbReference type="PANTHER" id="PTHR11533:SF259">
    <property type="entry name" value="AMINOPEPTIDASE"/>
    <property type="match status" value="1"/>
</dbReference>
<dbReference type="Pfam" id="PF11838">
    <property type="entry name" value="ERAP1_C"/>
    <property type="match status" value="1"/>
</dbReference>
<evidence type="ECO:0000259" key="18">
    <source>
        <dbReference type="Pfam" id="PF01433"/>
    </source>
</evidence>
<gene>
    <name evidence="22" type="primary">anpeplb</name>
</gene>
<dbReference type="InterPro" id="IPR034016">
    <property type="entry name" value="M1_APN-typ"/>
</dbReference>
<dbReference type="CDD" id="cd09601">
    <property type="entry name" value="M1_APN-Q_like"/>
    <property type="match status" value="1"/>
</dbReference>
<evidence type="ECO:0000313" key="22">
    <source>
        <dbReference type="RefSeq" id="XP_026143310.1"/>
    </source>
</evidence>
<keyword evidence="7 16" id="KW-0378">Hydrolase</keyword>
<dbReference type="CTD" id="558452"/>
<proteinExistence type="inferred from homology"/>
<keyword evidence="5" id="KW-0812">Transmembrane</keyword>
<evidence type="ECO:0000256" key="5">
    <source>
        <dbReference type="ARBA" id="ARBA00022692"/>
    </source>
</evidence>
<dbReference type="Gene3D" id="2.60.40.1730">
    <property type="entry name" value="tricorn interacting facor f3 domain"/>
    <property type="match status" value="1"/>
</dbReference>
<evidence type="ECO:0000256" key="13">
    <source>
        <dbReference type="ARBA" id="ARBA00023180"/>
    </source>
</evidence>
<evidence type="ECO:0000256" key="9">
    <source>
        <dbReference type="ARBA" id="ARBA00022968"/>
    </source>
</evidence>
<dbReference type="GO" id="GO:0008270">
    <property type="term" value="F:zinc ion binding"/>
    <property type="evidence" value="ECO:0007669"/>
    <property type="project" value="UniProtKB-UniRule"/>
</dbReference>
<evidence type="ECO:0000256" key="1">
    <source>
        <dbReference type="ARBA" id="ARBA00004606"/>
    </source>
</evidence>
<dbReference type="AlphaFoldDB" id="A0A6P6RDQ9"/>
<evidence type="ECO:0000256" key="7">
    <source>
        <dbReference type="ARBA" id="ARBA00022801"/>
    </source>
</evidence>
<dbReference type="Pfam" id="PF01433">
    <property type="entry name" value="Peptidase_M1"/>
    <property type="match status" value="1"/>
</dbReference>
<feature type="coiled-coil region" evidence="17">
    <location>
        <begin position="903"/>
        <end position="942"/>
    </location>
</feature>
<feature type="domain" description="Aminopeptidase N-like N-terminal" evidence="20">
    <location>
        <begin position="70"/>
        <end position="281"/>
    </location>
</feature>
<evidence type="ECO:0000256" key="2">
    <source>
        <dbReference type="ARBA" id="ARBA00010136"/>
    </source>
</evidence>
<dbReference type="InterPro" id="IPR042097">
    <property type="entry name" value="Aminopeptidase_N-like_N_sf"/>
</dbReference>